<dbReference type="SUPFAM" id="SSF46785">
    <property type="entry name" value="Winged helix' DNA-binding domain"/>
    <property type="match status" value="1"/>
</dbReference>
<proteinExistence type="predicted"/>
<dbReference type="STRING" id="927083.DB32_000587"/>
<evidence type="ECO:0000313" key="1">
    <source>
        <dbReference type="EMBL" id="AKF03438.1"/>
    </source>
</evidence>
<evidence type="ECO:0000313" key="2">
    <source>
        <dbReference type="Proteomes" id="UP000034883"/>
    </source>
</evidence>
<dbReference type="EMBL" id="CP011125">
    <property type="protein sequence ID" value="AKF03438.1"/>
    <property type="molecule type" value="Genomic_DNA"/>
</dbReference>
<sequence length="148" mass="16043">MQRAHTDAVPVARYLALAPGASLEALALAVTRFASLVERALADLDLTSEAVALLARLDADGPSRLGAHHAEARVVDDLVEHGLAALRRTETGRLELEITRQGGRALARARDRLRTLERALDEIADPRELAAIALRLRTFTDATDDPRP</sequence>
<name>A0A0F6YFC0_9BACT</name>
<organism evidence="1 2">
    <name type="scientific">Sandaracinus amylolyticus</name>
    <dbReference type="NCBI Taxonomy" id="927083"/>
    <lineage>
        <taxon>Bacteria</taxon>
        <taxon>Pseudomonadati</taxon>
        <taxon>Myxococcota</taxon>
        <taxon>Polyangia</taxon>
        <taxon>Polyangiales</taxon>
        <taxon>Sandaracinaceae</taxon>
        <taxon>Sandaracinus</taxon>
    </lineage>
</organism>
<evidence type="ECO:0008006" key="3">
    <source>
        <dbReference type="Google" id="ProtNLM"/>
    </source>
</evidence>
<accession>A0A0F6YFC0</accession>
<reference evidence="1 2" key="1">
    <citation type="submission" date="2015-03" db="EMBL/GenBank/DDBJ databases">
        <title>Genome assembly of Sandaracinus amylolyticus DSM 53668.</title>
        <authorList>
            <person name="Sharma G."/>
            <person name="Subramanian S."/>
        </authorList>
    </citation>
    <scope>NUCLEOTIDE SEQUENCE [LARGE SCALE GENOMIC DNA]</scope>
    <source>
        <strain evidence="1 2">DSM 53668</strain>
    </source>
</reference>
<dbReference type="AlphaFoldDB" id="A0A0F6YFC0"/>
<keyword evidence="2" id="KW-1185">Reference proteome</keyword>
<protein>
    <recommendedName>
        <fullName evidence="3">HTH marR-type domain-containing protein</fullName>
    </recommendedName>
</protein>
<dbReference type="InterPro" id="IPR036390">
    <property type="entry name" value="WH_DNA-bd_sf"/>
</dbReference>
<gene>
    <name evidence="1" type="ORF">DB32_000587</name>
</gene>
<dbReference type="KEGG" id="samy:DB32_000587"/>
<dbReference type="RefSeq" id="WP_053230899.1">
    <property type="nucleotide sequence ID" value="NZ_CP011125.1"/>
</dbReference>
<dbReference type="Proteomes" id="UP000034883">
    <property type="component" value="Chromosome"/>
</dbReference>